<dbReference type="Pfam" id="PF04909">
    <property type="entry name" value="Amidohydro_2"/>
    <property type="match status" value="1"/>
</dbReference>
<protein>
    <submittedName>
        <fullName evidence="3">2,3-dihydroxybenzoate decarboxylase</fullName>
    </submittedName>
</protein>
<dbReference type="PANTHER" id="PTHR21240:SF28">
    <property type="entry name" value="ISO-OROTATE DECARBOXYLASE (EUROFUNG)"/>
    <property type="match status" value="1"/>
</dbReference>
<dbReference type="OrthoDB" id="9777673at2"/>
<reference evidence="3 4" key="1">
    <citation type="submission" date="2019-03" db="EMBL/GenBank/DDBJ databases">
        <title>Genomic Encyclopedia of Type Strains, Phase IV (KMG-IV): sequencing the most valuable type-strain genomes for metagenomic binning, comparative biology and taxonomic classification.</title>
        <authorList>
            <person name="Goeker M."/>
        </authorList>
    </citation>
    <scope>NUCLEOTIDE SEQUENCE [LARGE SCALE GENOMIC DNA]</scope>
    <source>
        <strain evidence="3 4">DSM 102940</strain>
    </source>
</reference>
<dbReference type="Gene3D" id="3.20.20.140">
    <property type="entry name" value="Metal-dependent hydrolases"/>
    <property type="match status" value="1"/>
</dbReference>
<dbReference type="GO" id="GO:0016831">
    <property type="term" value="F:carboxy-lyase activity"/>
    <property type="evidence" value="ECO:0007669"/>
    <property type="project" value="InterPro"/>
</dbReference>
<sequence>MNKKLKIIDIQSHFLPEKWIYEVSKRNDYPKLQKITDDKWLIHGSEYDKLPYHTKKSGIDINAKLKEMDETGIEMTILTLSPPGPDNISDGKEADRLAKISNDGIAEIISCYPNRFRGVANLGYGNMEDSIKELNRCIDELNFVGLQVYPYARGDMGIDDVSFRPIFRILEEKGIPLILHPGSPINKDYASYKMGPLLGYWFDDAMAMMKLILSGLFEELPNLKVICPHVWSVLPYLIDRIDIQVSRFPEFFAGNIKKAPSEYLKNVFTDCNNFSTDTLKFAIHKMGGVNKMMFGSDSPFVEAKFVANLILELGLSNEDIEKIFYNNAKELFKIGDII</sequence>
<dbReference type="SUPFAM" id="SSF51556">
    <property type="entry name" value="Metallo-dependent hydrolases"/>
    <property type="match status" value="1"/>
</dbReference>
<evidence type="ECO:0000313" key="4">
    <source>
        <dbReference type="Proteomes" id="UP000294919"/>
    </source>
</evidence>
<organism evidence="3 4">
    <name type="scientific">Marinisporobacter balticus</name>
    <dbReference type="NCBI Taxonomy" id="2018667"/>
    <lineage>
        <taxon>Bacteria</taxon>
        <taxon>Bacillati</taxon>
        <taxon>Bacillota</taxon>
        <taxon>Clostridia</taxon>
        <taxon>Peptostreptococcales</taxon>
        <taxon>Thermotaleaceae</taxon>
        <taxon>Marinisporobacter</taxon>
    </lineage>
</organism>
<evidence type="ECO:0000259" key="2">
    <source>
        <dbReference type="Pfam" id="PF04909"/>
    </source>
</evidence>
<dbReference type="InterPro" id="IPR006680">
    <property type="entry name" value="Amidohydro-rel"/>
</dbReference>
<dbReference type="GO" id="GO:0005737">
    <property type="term" value="C:cytoplasm"/>
    <property type="evidence" value="ECO:0007669"/>
    <property type="project" value="TreeGrafter"/>
</dbReference>
<comment type="caution">
    <text evidence="3">The sequence shown here is derived from an EMBL/GenBank/DDBJ whole genome shotgun (WGS) entry which is preliminary data.</text>
</comment>
<accession>A0A4R2KRC1</accession>
<dbReference type="GO" id="GO:0019748">
    <property type="term" value="P:secondary metabolic process"/>
    <property type="evidence" value="ECO:0007669"/>
    <property type="project" value="TreeGrafter"/>
</dbReference>
<dbReference type="Proteomes" id="UP000294919">
    <property type="component" value="Unassembled WGS sequence"/>
</dbReference>
<feature type="domain" description="Amidohydrolase-related" evidence="2">
    <location>
        <begin position="9"/>
        <end position="333"/>
    </location>
</feature>
<dbReference type="EMBL" id="SLWV01000034">
    <property type="protein sequence ID" value="TCO69165.1"/>
    <property type="molecule type" value="Genomic_DNA"/>
</dbReference>
<dbReference type="InterPro" id="IPR032466">
    <property type="entry name" value="Metal_Hydrolase"/>
</dbReference>
<evidence type="ECO:0000256" key="1">
    <source>
        <dbReference type="ARBA" id="ARBA00023239"/>
    </source>
</evidence>
<dbReference type="GO" id="GO:0016787">
    <property type="term" value="F:hydrolase activity"/>
    <property type="evidence" value="ECO:0007669"/>
    <property type="project" value="InterPro"/>
</dbReference>
<dbReference type="InterPro" id="IPR032465">
    <property type="entry name" value="ACMSD"/>
</dbReference>
<dbReference type="PANTHER" id="PTHR21240">
    <property type="entry name" value="2-AMINO-3-CARBOXYLMUCONATE-6-SEMIALDEHYDE DECARBOXYLASE"/>
    <property type="match status" value="1"/>
</dbReference>
<gene>
    <name evidence="3" type="ORF">EV214_13425</name>
</gene>
<dbReference type="RefSeq" id="WP_132247771.1">
    <property type="nucleotide sequence ID" value="NZ_SLWV01000034.1"/>
</dbReference>
<proteinExistence type="predicted"/>
<name>A0A4R2KRC1_9FIRM</name>
<dbReference type="AlphaFoldDB" id="A0A4R2KRC1"/>
<keyword evidence="1" id="KW-0456">Lyase</keyword>
<keyword evidence="4" id="KW-1185">Reference proteome</keyword>
<evidence type="ECO:0000313" key="3">
    <source>
        <dbReference type="EMBL" id="TCO69165.1"/>
    </source>
</evidence>